<protein>
    <submittedName>
        <fullName evidence="7">ShlB/FhaC/HecB family hemolysin secretion/activation protein</fullName>
    </submittedName>
</protein>
<evidence type="ECO:0000313" key="7">
    <source>
        <dbReference type="EMBL" id="NKZ38985.1"/>
    </source>
</evidence>
<dbReference type="PANTHER" id="PTHR34597:SF1">
    <property type="entry name" value="HEME_HEMOPEXIN TRANSPORTER PROTEIN HUXB"/>
    <property type="match status" value="1"/>
</dbReference>
<dbReference type="EMBL" id="JAAZQD010000003">
    <property type="protein sequence ID" value="NKZ38985.1"/>
    <property type="molecule type" value="Genomic_DNA"/>
</dbReference>
<accession>A0A846ZKY7</accession>
<dbReference type="Gene3D" id="3.10.20.310">
    <property type="entry name" value="membrane protein fhac"/>
    <property type="match status" value="1"/>
</dbReference>
<dbReference type="Pfam" id="PF03865">
    <property type="entry name" value="ShlB"/>
    <property type="match status" value="1"/>
</dbReference>
<evidence type="ECO:0000256" key="3">
    <source>
        <dbReference type="ARBA" id="ARBA00023237"/>
    </source>
</evidence>
<keyword evidence="2" id="KW-0812">Transmembrane</keyword>
<evidence type="ECO:0000256" key="1">
    <source>
        <dbReference type="ARBA" id="ARBA00022452"/>
    </source>
</evidence>
<dbReference type="Gene3D" id="2.40.160.50">
    <property type="entry name" value="membrane protein fhac: a member of the omp85/tpsb transporter family"/>
    <property type="match status" value="1"/>
</dbReference>
<feature type="domain" description="Haemolysin activator HlyB C-terminal" evidence="5">
    <location>
        <begin position="205"/>
        <end position="513"/>
    </location>
</feature>
<dbReference type="InterPro" id="IPR005565">
    <property type="entry name" value="Hemolysn_activator_HlyB_C"/>
</dbReference>
<dbReference type="Pfam" id="PF08479">
    <property type="entry name" value="POTRA_2"/>
    <property type="match status" value="1"/>
</dbReference>
<feature type="signal peptide" evidence="4">
    <location>
        <begin position="1"/>
        <end position="24"/>
    </location>
</feature>
<name>A0A846ZKY7_9GAMM</name>
<dbReference type="InterPro" id="IPR013686">
    <property type="entry name" value="Polypept-transport_assoc_ShlB"/>
</dbReference>
<evidence type="ECO:0000259" key="6">
    <source>
        <dbReference type="Pfam" id="PF08479"/>
    </source>
</evidence>
<evidence type="ECO:0000256" key="4">
    <source>
        <dbReference type="SAM" id="SignalP"/>
    </source>
</evidence>
<dbReference type="RefSeq" id="WP_168609131.1">
    <property type="nucleotide sequence ID" value="NZ_JAAZQD010000003.1"/>
</dbReference>
<dbReference type="GO" id="GO:0098046">
    <property type="term" value="C:type V protein secretion system complex"/>
    <property type="evidence" value="ECO:0007669"/>
    <property type="project" value="TreeGrafter"/>
</dbReference>
<dbReference type="PANTHER" id="PTHR34597">
    <property type="entry name" value="SLR1661 PROTEIN"/>
    <property type="match status" value="1"/>
</dbReference>
<sequence length="554" mass="58380">MTATRLTGLLVPTLLALSMSTALQAQTAPPAGTVLKQTTPPPSLPTAPQSVIELPAPAQQSAASATPIPVHQVQIQGNTLIATPDLQPLVRSLDGRTVTLGDLQQAAQRITDLYRARGYPLAHAYVPAQSIRNGVVRVVVIEPRFDRIRIDNASRLSSPQARRTLDLRSGQTITDDNLDRGLLLLNRTPGVRVAGTLVPGAQPATSSLQVKLDSTPVLHTQLFADNYGNASTGRARGGVNLNLDNPFGHGAQLAFNALTSAGGLLHAGGFNFTSPDLRNGLRAGVYGSRTLYRLGGDFAALGIRGRVNQAGVDLDYPLILRPGRLLQVRLDLLRNGFDQNNATASTLGHSHIRMTRLSLSGVRADAHGNTSGGLSISHGNLSLDNADARLTDSSGPQAGGAFWVAQLQALRSQKLPAHWTLNAGIEAQLASHPLDGSQQFYLGGPYAVMSAPVSAGGGDAGVLLDVRLAHALLDVGAQHLSGSFLLQSGKAWRRGSASGSPQSTHLSGAGLGLDYRFERRVQASLTYVHGLGNTRTPDGTRTDGEFWGRVSIDL</sequence>
<dbReference type="GO" id="GO:0008320">
    <property type="term" value="F:protein transmembrane transporter activity"/>
    <property type="evidence" value="ECO:0007669"/>
    <property type="project" value="TreeGrafter"/>
</dbReference>
<gene>
    <name evidence="7" type="ORF">HF690_08480</name>
</gene>
<dbReference type="InterPro" id="IPR051544">
    <property type="entry name" value="TPS_OM_transporter"/>
</dbReference>
<dbReference type="GO" id="GO:0046819">
    <property type="term" value="P:protein secretion by the type V secretion system"/>
    <property type="evidence" value="ECO:0007669"/>
    <property type="project" value="TreeGrafter"/>
</dbReference>
<keyword evidence="1" id="KW-0472">Membrane</keyword>
<feature type="chain" id="PRO_5032934633" evidence="4">
    <location>
        <begin position="25"/>
        <end position="554"/>
    </location>
</feature>
<keyword evidence="8" id="KW-1185">Reference proteome</keyword>
<dbReference type="Proteomes" id="UP000541636">
    <property type="component" value="Unassembled WGS sequence"/>
</dbReference>
<organism evidence="7 8">
    <name type="scientific">Oleiagrimonas citrea</name>
    <dbReference type="NCBI Taxonomy" id="1665687"/>
    <lineage>
        <taxon>Bacteria</taxon>
        <taxon>Pseudomonadati</taxon>
        <taxon>Pseudomonadota</taxon>
        <taxon>Gammaproteobacteria</taxon>
        <taxon>Lysobacterales</taxon>
        <taxon>Rhodanobacteraceae</taxon>
        <taxon>Oleiagrimonas</taxon>
    </lineage>
</organism>
<comment type="caution">
    <text evidence="7">The sequence shown here is derived from an EMBL/GenBank/DDBJ whole genome shotgun (WGS) entry which is preliminary data.</text>
</comment>
<feature type="domain" description="Polypeptide-transport-associated ShlB-type" evidence="6">
    <location>
        <begin position="69"/>
        <end position="142"/>
    </location>
</feature>
<evidence type="ECO:0000256" key="2">
    <source>
        <dbReference type="ARBA" id="ARBA00022692"/>
    </source>
</evidence>
<proteinExistence type="predicted"/>
<keyword evidence="3" id="KW-0998">Cell outer membrane</keyword>
<dbReference type="AlphaFoldDB" id="A0A846ZKY7"/>
<evidence type="ECO:0000313" key="8">
    <source>
        <dbReference type="Proteomes" id="UP000541636"/>
    </source>
</evidence>
<keyword evidence="4" id="KW-0732">Signal</keyword>
<evidence type="ECO:0000259" key="5">
    <source>
        <dbReference type="Pfam" id="PF03865"/>
    </source>
</evidence>
<keyword evidence="1" id="KW-1134">Transmembrane beta strand</keyword>
<reference evidence="7 8" key="1">
    <citation type="journal article" date="2017" name="Int. J. Syst. Evol. Microbiol.">
        <title>Oleiagrimonas citrea sp. nov., a marine bacterium isolated from tidal flat sediment and emended description of the genus Oleiagrimonas Fang et al. 2015 and Oleiagrimonas soli.</title>
        <authorList>
            <person name="Yang S.H."/>
            <person name="Seo H.S."/>
            <person name="Seong C.N."/>
            <person name="Kwon K.K."/>
        </authorList>
    </citation>
    <scope>NUCLEOTIDE SEQUENCE [LARGE SCALE GENOMIC DNA]</scope>
    <source>
        <strain evidence="7 8">MEBiC09124</strain>
    </source>
</reference>